<keyword evidence="1" id="KW-1133">Transmembrane helix</keyword>
<keyword evidence="1" id="KW-0812">Transmembrane</keyword>
<evidence type="ECO:0000313" key="3">
    <source>
        <dbReference type="Proteomes" id="UP000058636"/>
    </source>
</evidence>
<sequence length="163" mass="19234">MKRHWFILFSIAIVILLFRVKWDVKKIYVKDNGIKEMVEKILIEKHYRFSFVDNEENALVIEKDRMILPPNDIVLHLDWSEEKKEKAKRLAESLFQEGVVLSATETKIATEDVILERALDSFFRGDSSFFENGYYCGDIYLFLKDECVARYDPKTEELVLFGP</sequence>
<reference evidence="2 3" key="1">
    <citation type="journal article" date="2015" name="MBio">
        <title>Genome-Resolved Metagenomic Analysis Reveals Roles for Candidate Phyla and Other Microbial Community Members in Biogeochemical Transformations in Oil Reservoirs.</title>
        <authorList>
            <person name="Hu P."/>
            <person name="Tom L."/>
            <person name="Singh A."/>
            <person name="Thomas B.C."/>
            <person name="Baker B.J."/>
            <person name="Piceno Y.M."/>
            <person name="Andersen G.L."/>
            <person name="Banfield J.F."/>
        </authorList>
    </citation>
    <scope>NUCLEOTIDE SEQUENCE [LARGE SCALE GENOMIC DNA]</scope>
    <source>
        <strain evidence="2">46_26</strain>
    </source>
</reference>
<accession>A0A124FFT4</accession>
<evidence type="ECO:0000256" key="1">
    <source>
        <dbReference type="SAM" id="Phobius"/>
    </source>
</evidence>
<dbReference type="Proteomes" id="UP000058636">
    <property type="component" value="Unassembled WGS sequence"/>
</dbReference>
<dbReference type="EMBL" id="LGFG01000152">
    <property type="protein sequence ID" value="KUK22480.1"/>
    <property type="molecule type" value="Genomic_DNA"/>
</dbReference>
<protein>
    <submittedName>
        <fullName evidence="2">Uncharacterized protein</fullName>
    </submittedName>
</protein>
<dbReference type="PATRIC" id="fig|93930.3.peg.464"/>
<proteinExistence type="predicted"/>
<gene>
    <name evidence="2" type="ORF">XD57_1419</name>
</gene>
<organism evidence="2 3">
    <name type="scientific">Thermotoga petrophila</name>
    <dbReference type="NCBI Taxonomy" id="93929"/>
    <lineage>
        <taxon>Bacteria</taxon>
        <taxon>Thermotogati</taxon>
        <taxon>Thermotogota</taxon>
        <taxon>Thermotogae</taxon>
        <taxon>Thermotogales</taxon>
        <taxon>Thermotogaceae</taxon>
        <taxon>Thermotoga</taxon>
    </lineage>
</organism>
<keyword evidence="1" id="KW-0472">Membrane</keyword>
<evidence type="ECO:0000313" key="2">
    <source>
        <dbReference type="EMBL" id="KUK22480.1"/>
    </source>
</evidence>
<dbReference type="AlphaFoldDB" id="A0A124FFT4"/>
<name>A0A124FFT4_9THEM</name>
<comment type="caution">
    <text evidence="2">The sequence shown here is derived from an EMBL/GenBank/DDBJ whole genome shotgun (WGS) entry which is preliminary data.</text>
</comment>
<feature type="transmembrane region" description="Helical" evidence="1">
    <location>
        <begin position="6"/>
        <end position="22"/>
    </location>
</feature>